<comment type="caution">
    <text evidence="1">The sequence shown here is derived from an EMBL/GenBank/DDBJ whole genome shotgun (WGS) entry which is preliminary data.</text>
</comment>
<protein>
    <submittedName>
        <fullName evidence="1">14259_t:CDS:1</fullName>
    </submittedName>
</protein>
<sequence length="83" mass="9730">RKPYKPELIVSAYTSLHHYFFEVSAIKNVNINDKFQFSILYCVVDRKIMEIQDQKLDKIGQSKGLTAKEIYQIILYLESGEQT</sequence>
<reference evidence="1" key="1">
    <citation type="submission" date="2021-06" db="EMBL/GenBank/DDBJ databases">
        <authorList>
            <person name="Kallberg Y."/>
            <person name="Tangrot J."/>
            <person name="Rosling A."/>
        </authorList>
    </citation>
    <scope>NUCLEOTIDE SEQUENCE</scope>
    <source>
        <strain evidence="1">MA461A</strain>
    </source>
</reference>
<evidence type="ECO:0000313" key="1">
    <source>
        <dbReference type="EMBL" id="CAG8817439.1"/>
    </source>
</evidence>
<organism evidence="1 2">
    <name type="scientific">Racocetra persica</name>
    <dbReference type="NCBI Taxonomy" id="160502"/>
    <lineage>
        <taxon>Eukaryota</taxon>
        <taxon>Fungi</taxon>
        <taxon>Fungi incertae sedis</taxon>
        <taxon>Mucoromycota</taxon>
        <taxon>Glomeromycotina</taxon>
        <taxon>Glomeromycetes</taxon>
        <taxon>Diversisporales</taxon>
        <taxon>Gigasporaceae</taxon>
        <taxon>Racocetra</taxon>
    </lineage>
</organism>
<proteinExistence type="predicted"/>
<gene>
    <name evidence="1" type="ORF">RPERSI_LOCUS24686</name>
</gene>
<dbReference type="Proteomes" id="UP000789920">
    <property type="component" value="Unassembled WGS sequence"/>
</dbReference>
<name>A0ACA9RYA7_9GLOM</name>
<keyword evidence="2" id="KW-1185">Reference proteome</keyword>
<accession>A0ACA9RYA7</accession>
<feature type="non-terminal residue" evidence="1">
    <location>
        <position position="83"/>
    </location>
</feature>
<feature type="non-terminal residue" evidence="1">
    <location>
        <position position="1"/>
    </location>
</feature>
<evidence type="ECO:0000313" key="2">
    <source>
        <dbReference type="Proteomes" id="UP000789920"/>
    </source>
</evidence>
<dbReference type="EMBL" id="CAJVQC010079815">
    <property type="protein sequence ID" value="CAG8817439.1"/>
    <property type="molecule type" value="Genomic_DNA"/>
</dbReference>